<dbReference type="OrthoDB" id="1493665at2"/>
<feature type="compositionally biased region" description="Polar residues" evidence="1">
    <location>
        <begin position="496"/>
        <end position="510"/>
    </location>
</feature>
<evidence type="ECO:0000313" key="2">
    <source>
        <dbReference type="EMBL" id="ELR69860.1"/>
    </source>
</evidence>
<feature type="compositionally biased region" description="Basic and acidic residues" evidence="1">
    <location>
        <begin position="476"/>
        <end position="492"/>
    </location>
</feature>
<protein>
    <recommendedName>
        <fullName evidence="4">DUF3300 domain-containing protein</fullName>
    </recommendedName>
</protein>
<dbReference type="AlphaFoldDB" id="L8JM27"/>
<evidence type="ECO:0000256" key="1">
    <source>
        <dbReference type="SAM" id="MobiDB-lite"/>
    </source>
</evidence>
<feature type="compositionally biased region" description="Polar residues" evidence="1">
    <location>
        <begin position="433"/>
        <end position="450"/>
    </location>
</feature>
<dbReference type="Proteomes" id="UP000011135">
    <property type="component" value="Unassembled WGS sequence"/>
</dbReference>
<proteinExistence type="predicted"/>
<organism evidence="2 3">
    <name type="scientific">Fulvivirga imtechensis AK7</name>
    <dbReference type="NCBI Taxonomy" id="1237149"/>
    <lineage>
        <taxon>Bacteria</taxon>
        <taxon>Pseudomonadati</taxon>
        <taxon>Bacteroidota</taxon>
        <taxon>Cytophagia</taxon>
        <taxon>Cytophagales</taxon>
        <taxon>Fulvivirgaceae</taxon>
        <taxon>Fulvivirga</taxon>
    </lineage>
</organism>
<comment type="caution">
    <text evidence="2">The sequence shown here is derived from an EMBL/GenBank/DDBJ whole genome shotgun (WGS) entry which is preliminary data.</text>
</comment>
<sequence>MDLTKYIFTVVIAGCLSYSLPAQNQNGDSAALKQLVQNSQEEIEALSLYPDNIREAILESTLHPELLVKIGAIQNKTSQSFKELIQYLPETDQKKYWELTKYNGLIKKLVEGGQKTRSQVQGILKDYPNEVHEAALDFGVARLRTLEKIHALTLEADEAVEVMLKPYQKKTQDAIHLLIKYPEVIYMLTENLKLAILVGDLYAKNPDLVRQKLDAIQADVSRRYAEEINEWQEGLKDNPRALQEFEQASAAFSQDNGYIEYDPMYPNAVAPKKGTKKEKGADDERVDVYYHYYYHYPYWFGYPAWYPSFYWYWYPYWYHWGYYYGDQRAIMVVGLPSYYFVRWYFGIPYHHYLYPHFSDYVIRYYNKRGPGPSRSGLSAAVGEWENESRSEVTRQLISDDSRRLEKLKEYGQFERNYRKVNESNRTVTRDTYLEQNSKRYPNLTGETRNTIYYRETPPEKTIRQSTPPSETYKLNRARDLHQRTWERSEYNHRSKTPSSQPASRTGASTKPKTRTGTGTSRERGN</sequence>
<dbReference type="eggNOG" id="ENOG502ZACB">
    <property type="taxonomic scope" value="Bacteria"/>
</dbReference>
<dbReference type="EMBL" id="AMZN01000066">
    <property type="protein sequence ID" value="ELR69860.1"/>
    <property type="molecule type" value="Genomic_DNA"/>
</dbReference>
<reference evidence="2 3" key="1">
    <citation type="submission" date="2012-12" db="EMBL/GenBank/DDBJ databases">
        <title>Genome assembly of Fulvivirga imtechensis AK7.</title>
        <authorList>
            <person name="Nupur N."/>
            <person name="Khatri I."/>
            <person name="Kumar R."/>
            <person name="Subramanian S."/>
            <person name="Pinnaka A."/>
        </authorList>
    </citation>
    <scope>NUCLEOTIDE SEQUENCE [LARGE SCALE GENOMIC DNA]</scope>
    <source>
        <strain evidence="2 3">AK7</strain>
    </source>
</reference>
<keyword evidence="3" id="KW-1185">Reference proteome</keyword>
<feature type="region of interest" description="Disordered" evidence="1">
    <location>
        <begin position="426"/>
        <end position="525"/>
    </location>
</feature>
<dbReference type="PATRIC" id="fig|1237149.3.peg.4078"/>
<dbReference type="RefSeq" id="WP_009581751.1">
    <property type="nucleotide sequence ID" value="NZ_AMZN01000066.1"/>
</dbReference>
<evidence type="ECO:0008006" key="4">
    <source>
        <dbReference type="Google" id="ProtNLM"/>
    </source>
</evidence>
<name>L8JM27_9BACT</name>
<gene>
    <name evidence="2" type="ORF">C900_04563</name>
</gene>
<accession>L8JM27</accession>
<dbReference type="STRING" id="1237149.C900_04563"/>
<evidence type="ECO:0000313" key="3">
    <source>
        <dbReference type="Proteomes" id="UP000011135"/>
    </source>
</evidence>